<keyword evidence="2" id="KW-0834">Unfolded protein response</keyword>
<protein>
    <recommendedName>
        <fullName evidence="4">UBX domain-containing protein 4</fullName>
    </recommendedName>
    <alternativeName>
        <fullName evidence="5">UBX domain-containing protein 2</fullName>
    </alternativeName>
</protein>
<reference evidence="9" key="1">
    <citation type="journal article" date="2020" name="BMC">
        <title>Leishmania infection induces a limited differential gene expression in the sand fly midgut.</title>
        <authorList>
            <person name="Coutinho-Abreu I.V."/>
            <person name="Serafim T.D."/>
            <person name="Meneses C."/>
            <person name="Kamhawi S."/>
            <person name="Oliveira F."/>
            <person name="Valenzuela J.G."/>
        </authorList>
    </citation>
    <scope>NUCLEOTIDE SEQUENCE</scope>
    <source>
        <strain evidence="9">Jacobina</strain>
        <tissue evidence="9">Midgut</tissue>
    </source>
</reference>
<comment type="function">
    <text evidence="6">Involved in endoplasmic reticulum-associated protein degradation (ERAD). Acts as a platform to recruit both UBQLN1 and VCP to the ER during ERAD.</text>
</comment>
<evidence type="ECO:0000256" key="1">
    <source>
        <dbReference type="ARBA" id="ARBA00004406"/>
    </source>
</evidence>
<dbReference type="InterPro" id="IPR029071">
    <property type="entry name" value="Ubiquitin-like_domsf"/>
</dbReference>
<feature type="region of interest" description="Disordered" evidence="7">
    <location>
        <begin position="117"/>
        <end position="167"/>
    </location>
</feature>
<dbReference type="SUPFAM" id="SSF52833">
    <property type="entry name" value="Thioredoxin-like"/>
    <property type="match status" value="1"/>
</dbReference>
<dbReference type="Pfam" id="PF23187">
    <property type="entry name" value="UBX7_N"/>
    <property type="match status" value="1"/>
</dbReference>
<feature type="region of interest" description="Disordered" evidence="7">
    <location>
        <begin position="437"/>
        <end position="516"/>
    </location>
</feature>
<feature type="compositionally biased region" description="Basic and acidic residues" evidence="7">
    <location>
        <begin position="207"/>
        <end position="229"/>
    </location>
</feature>
<feature type="region of interest" description="Disordered" evidence="7">
    <location>
        <begin position="269"/>
        <end position="303"/>
    </location>
</feature>
<dbReference type="PANTHER" id="PTHR46424:SF1">
    <property type="entry name" value="UBX DOMAIN-CONTAINING PROTEIN 4"/>
    <property type="match status" value="1"/>
</dbReference>
<evidence type="ECO:0000256" key="3">
    <source>
        <dbReference type="ARBA" id="ARBA00038812"/>
    </source>
</evidence>
<evidence type="ECO:0000256" key="5">
    <source>
        <dbReference type="ARBA" id="ARBA00041575"/>
    </source>
</evidence>
<dbReference type="Pfam" id="PF00789">
    <property type="entry name" value="UBX"/>
    <property type="match status" value="1"/>
</dbReference>
<dbReference type="GO" id="GO:0006986">
    <property type="term" value="P:response to unfolded protein"/>
    <property type="evidence" value="ECO:0007669"/>
    <property type="project" value="UniProtKB-KW"/>
</dbReference>
<feature type="compositionally biased region" description="Low complexity" evidence="7">
    <location>
        <begin position="153"/>
        <end position="166"/>
    </location>
</feature>
<dbReference type="EMBL" id="GITU01009784">
    <property type="protein sequence ID" value="MBC1178487.1"/>
    <property type="molecule type" value="Transcribed_RNA"/>
</dbReference>
<feature type="compositionally biased region" description="Basic and acidic residues" evidence="7">
    <location>
        <begin position="444"/>
        <end position="457"/>
    </location>
</feature>
<evidence type="ECO:0000313" key="9">
    <source>
        <dbReference type="EMBL" id="MBC1178487.1"/>
    </source>
</evidence>
<feature type="compositionally biased region" description="Polar residues" evidence="7">
    <location>
        <begin position="506"/>
        <end position="516"/>
    </location>
</feature>
<sequence length="516" mass="57187">MNWFKGNIAEAVTQSKRKNAIFVVFVAGPDELSTNLAALVDNDIIRKHLESEKFVAIRIESGSEAYQQFAQIYQLVPLPSIFFIGQNGTPLDIVTSLTTNVEDLEKKINGVLKLIPSPSATGSSPPASAPAQPTAEAKPTTQEKKTKPETTKQEATTSSSSPTNTTVVCEDGVCRRVEAPSPSASAPAEPPIDDKVARAKELIEKKRKEKEAEEARQEREKELQRRRQGQDVAALKKWQEDQELKQLKEDRRREKKEADEARKKILEQIEQDKRERAQKFAPIPPKSPPAEEKQNHHAPVASDTSRIQFKTPSGGTEVHVFASTDQFSTVRSFVQQEILSGSGIRDFALATTFPRREFSEEHNTQTLTELSLTPSAVLLIIPQGRGGPSSGTMRSSQVATASPGSTAYHFITSLLWSFLSPVVSVLTYIKNWAFSRQDQGQQKRAAEEQIPDHDAAKRRNLQFPGDGRDDGPQPSTSKAGEAAYKRLGASNIHRLHDRKDSDDENNTWNGNSTQQM</sequence>
<dbReference type="SUPFAM" id="SSF54236">
    <property type="entry name" value="Ubiquitin-like"/>
    <property type="match status" value="1"/>
</dbReference>
<dbReference type="PROSITE" id="PS50033">
    <property type="entry name" value="UBX"/>
    <property type="match status" value="1"/>
</dbReference>
<feature type="domain" description="UBX" evidence="8">
    <location>
        <begin position="300"/>
        <end position="380"/>
    </location>
</feature>
<dbReference type="VEuPathDB" id="VectorBase:LLONM1_010357"/>
<dbReference type="SMART" id="SM00166">
    <property type="entry name" value="UBX"/>
    <property type="match status" value="1"/>
</dbReference>
<dbReference type="GO" id="GO:0005789">
    <property type="term" value="C:endoplasmic reticulum membrane"/>
    <property type="evidence" value="ECO:0007669"/>
    <property type="project" value="UniProtKB-SubCell"/>
</dbReference>
<dbReference type="PANTHER" id="PTHR46424">
    <property type="entry name" value="UBX DOMAIN-CONTAINING PROTEIN 4"/>
    <property type="match status" value="1"/>
</dbReference>
<evidence type="ECO:0000256" key="4">
    <source>
        <dbReference type="ARBA" id="ARBA00040925"/>
    </source>
</evidence>
<comment type="subunit">
    <text evidence="3">Directly interacts with VCP. Interacts with UBQLN1. Forms a complex with VCP and UBQLN1.</text>
</comment>
<feature type="compositionally biased region" description="Low complexity" evidence="7">
    <location>
        <begin position="117"/>
        <end position="140"/>
    </location>
</feature>
<feature type="compositionally biased region" description="Basic and acidic residues" evidence="7">
    <location>
        <begin position="141"/>
        <end position="152"/>
    </location>
</feature>
<feature type="compositionally biased region" description="Basic and acidic residues" evidence="7">
    <location>
        <begin position="269"/>
        <end position="278"/>
    </location>
</feature>
<dbReference type="GO" id="GO:0036503">
    <property type="term" value="P:ERAD pathway"/>
    <property type="evidence" value="ECO:0007669"/>
    <property type="project" value="TreeGrafter"/>
</dbReference>
<organism evidence="9">
    <name type="scientific">Lutzomyia longipalpis</name>
    <name type="common">Sand fly</name>
    <dbReference type="NCBI Taxonomy" id="7200"/>
    <lineage>
        <taxon>Eukaryota</taxon>
        <taxon>Metazoa</taxon>
        <taxon>Ecdysozoa</taxon>
        <taxon>Arthropoda</taxon>
        <taxon>Hexapoda</taxon>
        <taxon>Insecta</taxon>
        <taxon>Pterygota</taxon>
        <taxon>Neoptera</taxon>
        <taxon>Endopterygota</taxon>
        <taxon>Diptera</taxon>
        <taxon>Nematocera</taxon>
        <taxon>Psychodoidea</taxon>
        <taxon>Psychodidae</taxon>
        <taxon>Lutzomyia</taxon>
        <taxon>Lutzomyia</taxon>
    </lineage>
</organism>
<dbReference type="Gene3D" id="3.10.20.90">
    <property type="entry name" value="Phosphatidylinositol 3-kinase Catalytic Subunit, Chain A, domain 1"/>
    <property type="match status" value="1"/>
</dbReference>
<evidence type="ECO:0000256" key="6">
    <source>
        <dbReference type="ARBA" id="ARBA00046062"/>
    </source>
</evidence>
<accession>A0A7G3B252</accession>
<dbReference type="InterPro" id="IPR036249">
    <property type="entry name" value="Thioredoxin-like_sf"/>
</dbReference>
<evidence type="ECO:0000256" key="7">
    <source>
        <dbReference type="SAM" id="MobiDB-lite"/>
    </source>
</evidence>
<feature type="region of interest" description="Disordered" evidence="7">
    <location>
        <begin position="207"/>
        <end position="234"/>
    </location>
</feature>
<dbReference type="InterPro" id="IPR001012">
    <property type="entry name" value="UBX_dom"/>
</dbReference>
<proteinExistence type="predicted"/>
<name>A0A7G3B252_LUTLO</name>
<comment type="subcellular location">
    <subcellularLocation>
        <location evidence="1">Endoplasmic reticulum membrane</location>
        <topology evidence="1">Peripheral membrane protein</topology>
    </subcellularLocation>
</comment>
<evidence type="ECO:0000256" key="2">
    <source>
        <dbReference type="ARBA" id="ARBA00023230"/>
    </source>
</evidence>
<evidence type="ECO:0000259" key="8">
    <source>
        <dbReference type="PROSITE" id="PS50033"/>
    </source>
</evidence>
<dbReference type="AlphaFoldDB" id="A0A7G3B252"/>